<keyword evidence="9" id="KW-0325">Glycoprotein</keyword>
<evidence type="ECO:0000256" key="12">
    <source>
        <dbReference type="SAM" id="SignalP"/>
    </source>
</evidence>
<evidence type="ECO:0000313" key="15">
    <source>
        <dbReference type="Proteomes" id="UP000824219"/>
    </source>
</evidence>
<dbReference type="SUPFAM" id="SSF48726">
    <property type="entry name" value="Immunoglobulin"/>
    <property type="match status" value="1"/>
</dbReference>
<sequence>MAVQSFVLLVIFLSKCFGHTEFIYTTENEVKLSCNTNKWQISTKSNNIIDVNCTVKCVPGEPLRLNNIQEFRTNNESDKVDEKFPLIASSGFFRCVTALDSGFLYPFKPSPNTVTSYIVAPANEDITNKSVERSSVELTEGEDVLLNCSFIFTERYNNEDFSVYWIKTIEKNSICVYSYDLENAYGIEYNRQCNVQEDLLHRLSNQTDGRNTNHNIRISNVTESDAGQYLCAVQMRNYNKAKATWKIINNVTVSVPKGSEDKGSEIAEITTDTGLIPLYATIPILLAVAIATVGFIWKKTKTSPGSKAIELQRNQRGDDVEETADVECSPYAIGSGEDEIKIRFKQDASKQEDQQKSTDIYSVVKQNDLYEGI</sequence>
<keyword evidence="5 11" id="KW-1133">Transmembrane helix</keyword>
<dbReference type="GO" id="GO:0007166">
    <property type="term" value="P:cell surface receptor signaling pathway"/>
    <property type="evidence" value="ECO:0007669"/>
    <property type="project" value="TreeGrafter"/>
</dbReference>
<evidence type="ECO:0000256" key="7">
    <source>
        <dbReference type="ARBA" id="ARBA00023157"/>
    </source>
</evidence>
<reference evidence="14 15" key="1">
    <citation type="submission" date="2021-06" db="EMBL/GenBank/DDBJ databases">
        <title>Chromosome-level genome assembly of the red-tail catfish (Hemibagrus wyckioides).</title>
        <authorList>
            <person name="Shao F."/>
        </authorList>
    </citation>
    <scope>NUCLEOTIDE SEQUENCE [LARGE SCALE GENOMIC DNA]</scope>
    <source>
        <strain evidence="14">EC202008001</strain>
        <tissue evidence="14">Blood</tissue>
    </source>
</reference>
<keyword evidence="4 12" id="KW-0732">Signal</keyword>
<feature type="transmembrane region" description="Helical" evidence="11">
    <location>
        <begin position="276"/>
        <end position="297"/>
    </location>
</feature>
<dbReference type="GO" id="GO:0006955">
    <property type="term" value="P:immune response"/>
    <property type="evidence" value="ECO:0007669"/>
    <property type="project" value="TreeGrafter"/>
</dbReference>
<evidence type="ECO:0000256" key="3">
    <source>
        <dbReference type="ARBA" id="ARBA00022692"/>
    </source>
</evidence>
<dbReference type="GO" id="GO:0071222">
    <property type="term" value="P:cellular response to lipopolysaccharide"/>
    <property type="evidence" value="ECO:0007669"/>
    <property type="project" value="TreeGrafter"/>
</dbReference>
<dbReference type="InterPro" id="IPR013106">
    <property type="entry name" value="Ig_V-set"/>
</dbReference>
<evidence type="ECO:0000256" key="4">
    <source>
        <dbReference type="ARBA" id="ARBA00022729"/>
    </source>
</evidence>
<dbReference type="GO" id="GO:0042130">
    <property type="term" value="P:negative regulation of T cell proliferation"/>
    <property type="evidence" value="ECO:0007669"/>
    <property type="project" value="TreeGrafter"/>
</dbReference>
<dbReference type="SMART" id="SM00409">
    <property type="entry name" value="IG"/>
    <property type="match status" value="1"/>
</dbReference>
<evidence type="ECO:0000256" key="5">
    <source>
        <dbReference type="ARBA" id="ARBA00022989"/>
    </source>
</evidence>
<evidence type="ECO:0000256" key="10">
    <source>
        <dbReference type="ARBA" id="ARBA00023319"/>
    </source>
</evidence>
<dbReference type="InterPro" id="IPR051713">
    <property type="entry name" value="T-cell_Activation_Regulation"/>
</dbReference>
<dbReference type="AlphaFoldDB" id="A0A9D3S947"/>
<feature type="signal peptide" evidence="12">
    <location>
        <begin position="1"/>
        <end position="18"/>
    </location>
</feature>
<protein>
    <recommendedName>
        <fullName evidence="13">Ig-like domain-containing protein</fullName>
    </recommendedName>
</protein>
<evidence type="ECO:0000256" key="9">
    <source>
        <dbReference type="ARBA" id="ARBA00023180"/>
    </source>
</evidence>
<evidence type="ECO:0000256" key="11">
    <source>
        <dbReference type="SAM" id="Phobius"/>
    </source>
</evidence>
<gene>
    <name evidence="14" type="ORF">KOW79_021335</name>
</gene>
<keyword evidence="2" id="KW-1003">Cell membrane</keyword>
<dbReference type="PROSITE" id="PS50835">
    <property type="entry name" value="IG_LIKE"/>
    <property type="match status" value="1"/>
</dbReference>
<evidence type="ECO:0000256" key="8">
    <source>
        <dbReference type="ARBA" id="ARBA00023170"/>
    </source>
</evidence>
<evidence type="ECO:0000256" key="2">
    <source>
        <dbReference type="ARBA" id="ARBA00022475"/>
    </source>
</evidence>
<evidence type="ECO:0000256" key="6">
    <source>
        <dbReference type="ARBA" id="ARBA00023136"/>
    </source>
</evidence>
<comment type="subcellular location">
    <subcellularLocation>
        <location evidence="1">Cell membrane</location>
        <topology evidence="1">Single-pass type I membrane protein</topology>
    </subcellularLocation>
</comment>
<name>A0A9D3S947_9TELE</name>
<dbReference type="GO" id="GO:0031295">
    <property type="term" value="P:T cell costimulation"/>
    <property type="evidence" value="ECO:0007669"/>
    <property type="project" value="TreeGrafter"/>
</dbReference>
<evidence type="ECO:0000256" key="1">
    <source>
        <dbReference type="ARBA" id="ARBA00004251"/>
    </source>
</evidence>
<proteinExistence type="predicted"/>
<keyword evidence="7" id="KW-1015">Disulfide bond</keyword>
<dbReference type="Pfam" id="PF07686">
    <property type="entry name" value="V-set"/>
    <property type="match status" value="1"/>
</dbReference>
<keyword evidence="3 11" id="KW-0812">Transmembrane</keyword>
<dbReference type="PANTHER" id="PTHR25466:SF9">
    <property type="entry name" value="FIBRONECTIN TYPE-III DOMAIN-CONTAINING PROTEIN"/>
    <property type="match status" value="1"/>
</dbReference>
<keyword evidence="8" id="KW-0675">Receptor</keyword>
<dbReference type="Gene3D" id="2.60.40.10">
    <property type="entry name" value="Immunoglobulins"/>
    <property type="match status" value="1"/>
</dbReference>
<dbReference type="InterPro" id="IPR013783">
    <property type="entry name" value="Ig-like_fold"/>
</dbReference>
<dbReference type="InterPro" id="IPR003599">
    <property type="entry name" value="Ig_sub"/>
</dbReference>
<feature type="chain" id="PRO_5039374580" description="Ig-like domain-containing protein" evidence="12">
    <location>
        <begin position="19"/>
        <end position="373"/>
    </location>
</feature>
<keyword evidence="10" id="KW-0393">Immunoglobulin domain</keyword>
<keyword evidence="6 11" id="KW-0472">Membrane</keyword>
<evidence type="ECO:0000259" key="13">
    <source>
        <dbReference type="PROSITE" id="PS50835"/>
    </source>
</evidence>
<comment type="caution">
    <text evidence="14">The sequence shown here is derived from an EMBL/GenBank/DDBJ whole genome shotgun (WGS) entry which is preliminary data.</text>
</comment>
<organism evidence="14 15">
    <name type="scientific">Hemibagrus wyckioides</name>
    <dbReference type="NCBI Taxonomy" id="337641"/>
    <lineage>
        <taxon>Eukaryota</taxon>
        <taxon>Metazoa</taxon>
        <taxon>Chordata</taxon>
        <taxon>Craniata</taxon>
        <taxon>Vertebrata</taxon>
        <taxon>Euteleostomi</taxon>
        <taxon>Actinopterygii</taxon>
        <taxon>Neopterygii</taxon>
        <taxon>Teleostei</taxon>
        <taxon>Ostariophysi</taxon>
        <taxon>Siluriformes</taxon>
        <taxon>Bagridae</taxon>
        <taxon>Hemibagrus</taxon>
    </lineage>
</organism>
<evidence type="ECO:0000313" key="14">
    <source>
        <dbReference type="EMBL" id="KAG7315247.1"/>
    </source>
</evidence>
<accession>A0A9D3S947</accession>
<feature type="domain" description="Ig-like" evidence="13">
    <location>
        <begin position="121"/>
        <end position="254"/>
    </location>
</feature>
<dbReference type="GO" id="GO:0042102">
    <property type="term" value="P:positive regulation of T cell proliferation"/>
    <property type="evidence" value="ECO:0007669"/>
    <property type="project" value="TreeGrafter"/>
</dbReference>
<keyword evidence="15" id="KW-1185">Reference proteome</keyword>
<dbReference type="GO" id="GO:0009897">
    <property type="term" value="C:external side of plasma membrane"/>
    <property type="evidence" value="ECO:0007669"/>
    <property type="project" value="TreeGrafter"/>
</dbReference>
<dbReference type="Proteomes" id="UP000824219">
    <property type="component" value="Linkage Group LG27"/>
</dbReference>
<dbReference type="OrthoDB" id="8878507at2759"/>
<dbReference type="PANTHER" id="PTHR25466">
    <property type="entry name" value="T-LYMPHOCYTE ACTIVATION ANTIGEN"/>
    <property type="match status" value="1"/>
</dbReference>
<dbReference type="EMBL" id="JAHKSW010000027">
    <property type="protein sequence ID" value="KAG7315247.1"/>
    <property type="molecule type" value="Genomic_DNA"/>
</dbReference>
<dbReference type="InterPro" id="IPR036179">
    <property type="entry name" value="Ig-like_dom_sf"/>
</dbReference>
<dbReference type="InterPro" id="IPR007110">
    <property type="entry name" value="Ig-like_dom"/>
</dbReference>